<dbReference type="EMBL" id="JBHTHZ010000003">
    <property type="protein sequence ID" value="MFD0793380.1"/>
    <property type="molecule type" value="Genomic_DNA"/>
</dbReference>
<evidence type="ECO:0000313" key="13">
    <source>
        <dbReference type="EMBL" id="MFD0793380.1"/>
    </source>
</evidence>
<evidence type="ECO:0000256" key="5">
    <source>
        <dbReference type="ARBA" id="ARBA00023002"/>
    </source>
</evidence>
<evidence type="ECO:0000256" key="3">
    <source>
        <dbReference type="ARBA" id="ARBA00012970"/>
    </source>
</evidence>
<comment type="similarity">
    <text evidence="2 8 9">Belongs to the glutamyl-tRNA reductase family.</text>
</comment>
<comment type="miscellaneous">
    <text evidence="8">During catalysis, the active site Cys acts as a nucleophile attacking the alpha-carbonyl group of tRNA-bound glutamate with the formation of a thioester intermediate between enzyme and glutamate, and the concomitant release of tRNA(Glu). The thioester intermediate is finally reduced by direct hydride transfer from NADPH, to form the product GSA.</text>
</comment>
<sequence>MKYLKVIAFTHKQIELKELGKLVICQENLTEKLRAVKEHFAIDEIFYLSTCNRVEFVLSTSQKVDREFAEAFIASMNIGLCPHSTKTFLDAASIYSGQEALNHLLRTSCSLESLVVGEKEILAQLRKAYDDCREAGLTADKLRLVMECVVKTAKEVYTNTNISKNPISVVSLAYRKLKDLKLCSNARILIIGAGETNRNISKYLQKHKFSNFAVFNRTLAKAEQLAADLNGEAYEIADLANYKKGFDAIITCTSAVEPIITPEVYLSLLNGETGKKTIVDLAIPNDTAPEVLEQFEVNFIEVHSLNEVAKKNLQERYQELVHAEAIIEQNITEFFVMLKQRKVELAMRQVPEKIKEIRNNAVNTVFADEVQSLDKESREILEKVINYMEKKYISVPMVMAKDILINNN</sequence>
<dbReference type="NCBIfam" id="TIGR01035">
    <property type="entry name" value="hemA"/>
    <property type="match status" value="1"/>
</dbReference>
<feature type="binding site" evidence="8">
    <location>
        <position position="113"/>
    </location>
    <ligand>
        <name>substrate</name>
    </ligand>
</feature>
<dbReference type="Pfam" id="PF00745">
    <property type="entry name" value="GlutR_dimer"/>
    <property type="match status" value="1"/>
</dbReference>
<comment type="function">
    <text evidence="8">Catalyzes the NADPH-dependent reduction of glutamyl-tRNA(Glu) to glutamate 1-semialdehyde (GSA).</text>
</comment>
<evidence type="ECO:0000256" key="2">
    <source>
        <dbReference type="ARBA" id="ARBA00005916"/>
    </source>
</evidence>
<comment type="pathway">
    <text evidence="1 8 9">Porphyrin-containing compound metabolism; protoporphyrin-IX biosynthesis; 5-aminolevulinate from L-glutamyl-tRNA(Glu): step 1/2.</text>
</comment>
<dbReference type="PANTHER" id="PTHR43013:SF1">
    <property type="entry name" value="GLUTAMYL-TRNA REDUCTASE"/>
    <property type="match status" value="1"/>
</dbReference>
<comment type="catalytic activity">
    <reaction evidence="7 8 9">
        <text>(S)-4-amino-5-oxopentanoate + tRNA(Glu) + NADP(+) = L-glutamyl-tRNA(Glu) + NADPH + H(+)</text>
        <dbReference type="Rhea" id="RHEA:12344"/>
        <dbReference type="Rhea" id="RHEA-COMP:9663"/>
        <dbReference type="Rhea" id="RHEA-COMP:9680"/>
        <dbReference type="ChEBI" id="CHEBI:15378"/>
        <dbReference type="ChEBI" id="CHEBI:57501"/>
        <dbReference type="ChEBI" id="CHEBI:57783"/>
        <dbReference type="ChEBI" id="CHEBI:58349"/>
        <dbReference type="ChEBI" id="CHEBI:78442"/>
        <dbReference type="ChEBI" id="CHEBI:78520"/>
        <dbReference type="EC" id="1.2.1.70"/>
    </reaction>
</comment>
<keyword evidence="14" id="KW-1185">Reference proteome</keyword>
<dbReference type="Proteomes" id="UP001597010">
    <property type="component" value="Unassembled WGS sequence"/>
</dbReference>
<dbReference type="PANTHER" id="PTHR43013">
    <property type="entry name" value="GLUTAMYL-TRNA REDUCTASE"/>
    <property type="match status" value="1"/>
</dbReference>
<dbReference type="Pfam" id="PF05201">
    <property type="entry name" value="GlutR_N"/>
    <property type="match status" value="1"/>
</dbReference>
<evidence type="ECO:0000256" key="6">
    <source>
        <dbReference type="ARBA" id="ARBA00023244"/>
    </source>
</evidence>
<evidence type="ECO:0000313" key="14">
    <source>
        <dbReference type="Proteomes" id="UP001597010"/>
    </source>
</evidence>
<dbReference type="InterPro" id="IPR006151">
    <property type="entry name" value="Shikm_DH/Glu-tRNA_Rdtase"/>
</dbReference>
<dbReference type="InterPro" id="IPR036453">
    <property type="entry name" value="GluRdtase_dimer_dom_sf"/>
</dbReference>
<dbReference type="InterPro" id="IPR015895">
    <property type="entry name" value="4pyrrol_synth_GluRdtase_N"/>
</dbReference>
<protein>
    <recommendedName>
        <fullName evidence="3 8">Glutamyl-tRNA reductase</fullName>
        <shortName evidence="8">GluTR</shortName>
        <ecNumber evidence="3 8">1.2.1.70</ecNumber>
    </recommendedName>
</protein>
<dbReference type="Gene3D" id="3.30.460.30">
    <property type="entry name" value="Glutamyl-tRNA reductase, N-terminal domain"/>
    <property type="match status" value="1"/>
</dbReference>
<keyword evidence="4 8" id="KW-0521">NADP</keyword>
<feature type="binding site" evidence="8">
    <location>
        <position position="124"/>
    </location>
    <ligand>
        <name>substrate</name>
    </ligand>
</feature>
<dbReference type="HAMAP" id="MF_00087">
    <property type="entry name" value="Glu_tRNA_reductase"/>
    <property type="match status" value="1"/>
</dbReference>
<evidence type="ECO:0000259" key="10">
    <source>
        <dbReference type="Pfam" id="PF00745"/>
    </source>
</evidence>
<accession>A0ABW3ARC0</accession>
<evidence type="ECO:0000256" key="9">
    <source>
        <dbReference type="RuleBase" id="RU000584"/>
    </source>
</evidence>
<name>A0ABW3ARC0_9SPHI</name>
<reference evidence="14" key="1">
    <citation type="journal article" date="2019" name="Int. J. Syst. Evol. Microbiol.">
        <title>The Global Catalogue of Microorganisms (GCM) 10K type strain sequencing project: providing services to taxonomists for standard genome sequencing and annotation.</title>
        <authorList>
            <consortium name="The Broad Institute Genomics Platform"/>
            <consortium name="The Broad Institute Genome Sequencing Center for Infectious Disease"/>
            <person name="Wu L."/>
            <person name="Ma J."/>
        </authorList>
    </citation>
    <scope>NUCLEOTIDE SEQUENCE [LARGE SCALE GENOMIC DNA]</scope>
    <source>
        <strain evidence="14">CCUG 61484</strain>
    </source>
</reference>
<dbReference type="Gene3D" id="3.40.50.720">
    <property type="entry name" value="NAD(P)-binding Rossmann-like Domain"/>
    <property type="match status" value="1"/>
</dbReference>
<dbReference type="InterPro" id="IPR036343">
    <property type="entry name" value="GluRdtase_N_sf"/>
</dbReference>
<feature type="domain" description="Tetrapyrrole biosynthesis glutamyl-tRNA reductase dimerisation" evidence="10">
    <location>
        <begin position="323"/>
        <end position="402"/>
    </location>
</feature>
<feature type="site" description="Important for activity" evidence="8">
    <location>
        <position position="103"/>
    </location>
</feature>
<feature type="binding site" evidence="8">
    <location>
        <begin position="192"/>
        <end position="197"/>
    </location>
    <ligand>
        <name>NADP(+)</name>
        <dbReference type="ChEBI" id="CHEBI:58349"/>
    </ligand>
</feature>
<feature type="active site" description="Nucleophile" evidence="8">
    <location>
        <position position="51"/>
    </location>
</feature>
<dbReference type="SUPFAM" id="SSF69075">
    <property type="entry name" value="Glutamyl tRNA-reductase dimerization domain"/>
    <property type="match status" value="1"/>
</dbReference>
<organism evidence="13 14">
    <name type="scientific">Mucilaginibacter litoreus</name>
    <dbReference type="NCBI Taxonomy" id="1048221"/>
    <lineage>
        <taxon>Bacteria</taxon>
        <taxon>Pseudomonadati</taxon>
        <taxon>Bacteroidota</taxon>
        <taxon>Sphingobacteriia</taxon>
        <taxon>Sphingobacteriales</taxon>
        <taxon>Sphingobacteriaceae</taxon>
        <taxon>Mucilaginibacter</taxon>
    </lineage>
</organism>
<dbReference type="InterPro" id="IPR015896">
    <property type="entry name" value="4pyrrol_synth_GluRdtase_dimer"/>
</dbReference>
<evidence type="ECO:0000259" key="11">
    <source>
        <dbReference type="Pfam" id="PF01488"/>
    </source>
</evidence>
<evidence type="ECO:0000256" key="4">
    <source>
        <dbReference type="ARBA" id="ARBA00022857"/>
    </source>
</evidence>
<evidence type="ECO:0000256" key="8">
    <source>
        <dbReference type="HAMAP-Rule" id="MF_00087"/>
    </source>
</evidence>
<dbReference type="Pfam" id="PF01488">
    <property type="entry name" value="Shikimate_DH"/>
    <property type="match status" value="1"/>
</dbReference>
<evidence type="ECO:0000256" key="7">
    <source>
        <dbReference type="ARBA" id="ARBA00047464"/>
    </source>
</evidence>
<evidence type="ECO:0000259" key="12">
    <source>
        <dbReference type="Pfam" id="PF05201"/>
    </source>
</evidence>
<proteinExistence type="inferred from homology"/>
<keyword evidence="6 8" id="KW-0627">Porphyrin biosynthesis</keyword>
<dbReference type="InterPro" id="IPR036291">
    <property type="entry name" value="NAD(P)-bd_dom_sf"/>
</dbReference>
<evidence type="ECO:0000256" key="1">
    <source>
        <dbReference type="ARBA" id="ARBA00005059"/>
    </source>
</evidence>
<dbReference type="InterPro" id="IPR000343">
    <property type="entry name" value="4pyrrol_synth_GluRdtase"/>
</dbReference>
<comment type="domain">
    <text evidence="8">Possesses an unusual extended V-shaped dimeric structure with each monomer consisting of three distinct domains arranged along a curved 'spinal' alpha-helix. The N-terminal catalytic domain specifically recognizes the glutamate moiety of the substrate. The second domain is the NADPH-binding domain, and the third C-terminal domain is responsible for dimerization.</text>
</comment>
<dbReference type="SUPFAM" id="SSF51735">
    <property type="entry name" value="NAD(P)-binding Rossmann-fold domains"/>
    <property type="match status" value="1"/>
</dbReference>
<feature type="binding site" evidence="8">
    <location>
        <begin position="50"/>
        <end position="53"/>
    </location>
    <ligand>
        <name>substrate</name>
    </ligand>
</feature>
<dbReference type="GO" id="GO:0008883">
    <property type="term" value="F:glutamyl-tRNA reductase activity"/>
    <property type="evidence" value="ECO:0007669"/>
    <property type="project" value="UniProtKB-EC"/>
</dbReference>
<gene>
    <name evidence="8 13" type="primary">hemA</name>
    <name evidence="13" type="ORF">ACFQZX_07100</name>
</gene>
<keyword evidence="5 8" id="KW-0560">Oxidoreductase</keyword>
<dbReference type="RefSeq" id="WP_377113068.1">
    <property type="nucleotide sequence ID" value="NZ_JBHTHZ010000003.1"/>
</dbReference>
<comment type="subunit">
    <text evidence="8">Homodimer.</text>
</comment>
<comment type="caution">
    <text evidence="13">The sequence shown here is derived from an EMBL/GenBank/DDBJ whole genome shotgun (WGS) entry which is preliminary data.</text>
</comment>
<feature type="domain" description="Glutamyl-tRNA reductase N-terminal" evidence="12">
    <location>
        <begin position="7"/>
        <end position="160"/>
    </location>
</feature>
<dbReference type="EC" id="1.2.1.70" evidence="3 8"/>
<dbReference type="SUPFAM" id="SSF69742">
    <property type="entry name" value="Glutamyl tRNA-reductase catalytic, N-terminal domain"/>
    <property type="match status" value="1"/>
</dbReference>
<feature type="binding site" evidence="8">
    <location>
        <begin position="118"/>
        <end position="120"/>
    </location>
    <ligand>
        <name>substrate</name>
    </ligand>
</feature>
<feature type="domain" description="Quinate/shikimate 5-dehydrogenase/glutamyl-tRNA reductase" evidence="11">
    <location>
        <begin position="182"/>
        <end position="308"/>
    </location>
</feature>
<dbReference type="PIRSF" id="PIRSF000445">
    <property type="entry name" value="4pyrrol_synth_GluRdtase"/>
    <property type="match status" value="1"/>
</dbReference>